<sequence>MSRVGRHIALYIQKGYGEGSVICKDNFTDIYILGKNSIIAQNWFKHYESGNFDVEHEPRCRRLVTDKVDAILDKVEKHRHINSCDMRN</sequence>
<gene>
    <name evidence="1" type="ORF">EVAR_95618_1</name>
</gene>
<comment type="caution">
    <text evidence="1">The sequence shown here is derived from an EMBL/GenBank/DDBJ whole genome shotgun (WGS) entry which is preliminary data.</text>
</comment>
<name>A0A4C1VIS1_EUMVA</name>
<dbReference type="EMBL" id="BGZK01000357">
    <property type="protein sequence ID" value="GBP38998.1"/>
    <property type="molecule type" value="Genomic_DNA"/>
</dbReference>
<dbReference type="OrthoDB" id="10032414at2759"/>
<proteinExistence type="predicted"/>
<protein>
    <recommendedName>
        <fullName evidence="3">Mos1 transposase HTH domain-containing protein</fullName>
    </recommendedName>
</protein>
<organism evidence="1 2">
    <name type="scientific">Eumeta variegata</name>
    <name type="common">Bagworm moth</name>
    <name type="synonym">Eumeta japonica</name>
    <dbReference type="NCBI Taxonomy" id="151549"/>
    <lineage>
        <taxon>Eukaryota</taxon>
        <taxon>Metazoa</taxon>
        <taxon>Ecdysozoa</taxon>
        <taxon>Arthropoda</taxon>
        <taxon>Hexapoda</taxon>
        <taxon>Insecta</taxon>
        <taxon>Pterygota</taxon>
        <taxon>Neoptera</taxon>
        <taxon>Endopterygota</taxon>
        <taxon>Lepidoptera</taxon>
        <taxon>Glossata</taxon>
        <taxon>Ditrysia</taxon>
        <taxon>Tineoidea</taxon>
        <taxon>Psychidae</taxon>
        <taxon>Oiketicinae</taxon>
        <taxon>Eumeta</taxon>
    </lineage>
</organism>
<keyword evidence="2" id="KW-1185">Reference proteome</keyword>
<dbReference type="Proteomes" id="UP000299102">
    <property type="component" value="Unassembled WGS sequence"/>
</dbReference>
<evidence type="ECO:0000313" key="2">
    <source>
        <dbReference type="Proteomes" id="UP000299102"/>
    </source>
</evidence>
<evidence type="ECO:0008006" key="3">
    <source>
        <dbReference type="Google" id="ProtNLM"/>
    </source>
</evidence>
<evidence type="ECO:0000313" key="1">
    <source>
        <dbReference type="EMBL" id="GBP38998.1"/>
    </source>
</evidence>
<reference evidence="1 2" key="1">
    <citation type="journal article" date="2019" name="Commun. Biol.">
        <title>The bagworm genome reveals a unique fibroin gene that provides high tensile strength.</title>
        <authorList>
            <person name="Kono N."/>
            <person name="Nakamura H."/>
            <person name="Ohtoshi R."/>
            <person name="Tomita M."/>
            <person name="Numata K."/>
            <person name="Arakawa K."/>
        </authorList>
    </citation>
    <scope>NUCLEOTIDE SEQUENCE [LARGE SCALE GENOMIC DNA]</scope>
</reference>
<accession>A0A4C1VIS1</accession>
<dbReference type="AlphaFoldDB" id="A0A4C1VIS1"/>